<reference evidence="9" key="3">
    <citation type="submission" date="2025-08" db="UniProtKB">
        <authorList>
            <consortium name="RefSeq"/>
        </authorList>
    </citation>
    <scope>IDENTIFICATION</scope>
    <source>
        <strain evidence="9">Tuebingen</strain>
    </source>
</reference>
<dbReference type="AlphaFoldDB" id="A0AB13A9C7"/>
<keyword evidence="1" id="KW-0479">Metal-binding</keyword>
<keyword evidence="8" id="KW-1185">Reference proteome</keyword>
<evidence type="ECO:0000256" key="3">
    <source>
        <dbReference type="ARBA" id="ARBA00022833"/>
    </source>
</evidence>
<keyword evidence="4" id="KW-0469">Meiosis</keyword>
<sequence length="285" mass="31475">MSHWICCNACFTSSGPERQMAVTSCGHIICNVCFQRGKQNLCLICKAKCQISPLSDKSCSDVFSDISSVAVKYFSEISKVLQFQGKHQKRLLAHYQQTIERMKEEGLKMQQEMQKMSKKIAEQNAYISKLETTVQNQSSRLALQSNRDLPSASLPASSVTKIPFCSPLSLSRSLSNASLAESTEMDSRGRSHKTDALSRICLRSSPQNCRIGSVPHRASSQSTLGNHSAPFSATVSREFSSGLREPRISPSQNVPYRSESPWETPVFKLPSVFKFSSVSSLGPPP</sequence>
<feature type="coiled-coil region" evidence="6">
    <location>
        <begin position="92"/>
        <end position="119"/>
    </location>
</feature>
<evidence type="ECO:0000256" key="4">
    <source>
        <dbReference type="ARBA" id="ARBA00023254"/>
    </source>
</evidence>
<gene>
    <name evidence="9" type="primary">rnf212</name>
</gene>
<evidence type="ECO:0000256" key="5">
    <source>
        <dbReference type="PROSITE-ProRule" id="PRU00175"/>
    </source>
</evidence>
<keyword evidence="2 5" id="KW-0863">Zinc-finger</keyword>
<reference evidence="9" key="1">
    <citation type="journal article" date="2015" name="Mol. Biol. Evol.">
        <title>Integrative view of alpha2,3-sialyltransferases (ST3Gal) molecular and functional evolution in deuterostomes: significance of lineage-specific losses.</title>
        <authorList>
            <person name="Petit D."/>
            <person name="Teppa E."/>
            <person name="Mir A.M."/>
            <person name="Vicogne D."/>
            <person name="Thisse C."/>
            <person name="Thisse B."/>
            <person name="Filloux C."/>
            <person name="Harduin-Lepers A."/>
        </authorList>
    </citation>
    <scope>NUCLEOTIDE SEQUENCE</scope>
    <source>
        <strain evidence="9">Tuebingen</strain>
    </source>
</reference>
<evidence type="ECO:0000259" key="7">
    <source>
        <dbReference type="PROSITE" id="PS50089"/>
    </source>
</evidence>
<evidence type="ECO:0000313" key="8">
    <source>
        <dbReference type="Proteomes" id="UP000000437"/>
    </source>
</evidence>
<accession>A0AB13A9C7</accession>
<dbReference type="CTD" id="285498"/>
<dbReference type="Pfam" id="PF14634">
    <property type="entry name" value="zf-RING_5"/>
    <property type="match status" value="1"/>
</dbReference>
<dbReference type="KEGG" id="dre:100534793"/>
<dbReference type="PANTHER" id="PTHR22663">
    <property type="entry name" value="RING FINGER PROTEIN NARYA-RELATED"/>
    <property type="match status" value="1"/>
</dbReference>
<dbReference type="GO" id="GO:0019789">
    <property type="term" value="F:SUMO transferase activity"/>
    <property type="evidence" value="ECO:0007669"/>
    <property type="project" value="InterPro"/>
</dbReference>
<organism evidence="8 9">
    <name type="scientific">Danio rerio</name>
    <name type="common">Zebrafish</name>
    <name type="synonym">Brachydanio rerio</name>
    <dbReference type="NCBI Taxonomy" id="7955"/>
    <lineage>
        <taxon>Eukaryota</taxon>
        <taxon>Metazoa</taxon>
        <taxon>Chordata</taxon>
        <taxon>Craniata</taxon>
        <taxon>Vertebrata</taxon>
        <taxon>Euteleostomi</taxon>
        <taxon>Actinopterygii</taxon>
        <taxon>Neopterygii</taxon>
        <taxon>Teleostei</taxon>
        <taxon>Ostariophysi</taxon>
        <taxon>Cypriniformes</taxon>
        <taxon>Danionidae</taxon>
        <taxon>Danioninae</taxon>
        <taxon>Danio</taxon>
    </lineage>
</organism>
<name>A0AB13A9C7_DANRE</name>
<proteinExistence type="predicted"/>
<evidence type="ECO:0000256" key="6">
    <source>
        <dbReference type="SAM" id="Coils"/>
    </source>
</evidence>
<dbReference type="InterPro" id="IPR001841">
    <property type="entry name" value="Znf_RING"/>
</dbReference>
<dbReference type="GO" id="GO:0007131">
    <property type="term" value="P:reciprocal meiotic recombination"/>
    <property type="evidence" value="ECO:0007669"/>
    <property type="project" value="InterPro"/>
</dbReference>
<dbReference type="PROSITE" id="PS50089">
    <property type="entry name" value="ZF_RING_2"/>
    <property type="match status" value="1"/>
</dbReference>
<keyword evidence="9" id="KW-0436">Ligase</keyword>
<evidence type="ECO:0000313" key="9">
    <source>
        <dbReference type="RefSeq" id="NP_001410208.1"/>
    </source>
</evidence>
<evidence type="ECO:0000256" key="2">
    <source>
        <dbReference type="ARBA" id="ARBA00022771"/>
    </source>
</evidence>
<dbReference type="RefSeq" id="NP_001410208.1">
    <property type="nucleotide sequence ID" value="NM_001423279.1"/>
</dbReference>
<feature type="domain" description="RING-type" evidence="7">
    <location>
        <begin position="7"/>
        <end position="46"/>
    </location>
</feature>
<dbReference type="InterPro" id="IPR042123">
    <property type="entry name" value="Zip3/RNF212-like"/>
</dbReference>
<dbReference type="Proteomes" id="UP000000437">
    <property type="component" value="Chromosome 14"/>
</dbReference>
<protein>
    <submittedName>
        <fullName evidence="9">Probable E3 SUMO-protein ligase RNF212</fullName>
    </submittedName>
</protein>
<reference evidence="9" key="2">
    <citation type="journal article" date="2016" name="BMC Genomics">
        <title>Gene evolution and gene expression after whole genome duplication in fish: the PhyloFish database.</title>
        <authorList>
            <person name="Pasquier J."/>
            <person name="Cabau C."/>
            <person name="Nguyen T."/>
            <person name="Jouanno E."/>
            <person name="Severac D."/>
            <person name="Braasch I."/>
            <person name="Journot L."/>
            <person name="Pontarotti P."/>
            <person name="Klopp C."/>
            <person name="Postlethwait J.H."/>
            <person name="Guiguen Y."/>
            <person name="Bobe J."/>
        </authorList>
    </citation>
    <scope>NUCLEOTIDE SEQUENCE</scope>
    <source>
        <strain evidence="9">Tuebingen</strain>
    </source>
</reference>
<evidence type="ECO:0000256" key="1">
    <source>
        <dbReference type="ARBA" id="ARBA00022723"/>
    </source>
</evidence>
<dbReference type="GO" id="GO:0000795">
    <property type="term" value="C:synaptonemal complex"/>
    <property type="evidence" value="ECO:0007669"/>
    <property type="project" value="InterPro"/>
</dbReference>
<keyword evidence="6" id="KW-0175">Coiled coil</keyword>
<dbReference type="PANTHER" id="PTHR22663:SF21">
    <property type="entry name" value="E3 SUMO-PROTEIN LIGASE RNF212-RELATED"/>
    <property type="match status" value="1"/>
</dbReference>
<keyword evidence="3" id="KW-0862">Zinc</keyword>
<dbReference type="GO" id="GO:0008270">
    <property type="term" value="F:zinc ion binding"/>
    <property type="evidence" value="ECO:0007669"/>
    <property type="project" value="UniProtKB-KW"/>
</dbReference>